<name>A0A0C3QSY5_9AGAM</name>
<dbReference type="Proteomes" id="UP000054248">
    <property type="component" value="Unassembled WGS sequence"/>
</dbReference>
<evidence type="ECO:0000256" key="1">
    <source>
        <dbReference type="SAM" id="MobiDB-lite"/>
    </source>
</evidence>
<feature type="region of interest" description="Disordered" evidence="1">
    <location>
        <begin position="1"/>
        <end position="47"/>
    </location>
</feature>
<feature type="compositionally biased region" description="Polar residues" evidence="1">
    <location>
        <begin position="16"/>
        <end position="27"/>
    </location>
</feature>
<proteinExistence type="predicted"/>
<evidence type="ECO:0000313" key="3">
    <source>
        <dbReference type="Proteomes" id="UP000054248"/>
    </source>
</evidence>
<sequence>MHLDQLTPAQGIISDGASTAPSDQHPSISKPGPVDPTVPTQPRSRPFEMQALRPNVFQNARPKNIFPKRNAKPVVWRAS</sequence>
<protein>
    <submittedName>
        <fullName evidence="2">Uncharacterized protein</fullName>
    </submittedName>
</protein>
<reference evidence="2 3" key="1">
    <citation type="submission" date="2014-04" db="EMBL/GenBank/DDBJ databases">
        <authorList>
            <consortium name="DOE Joint Genome Institute"/>
            <person name="Kuo A."/>
            <person name="Girlanda M."/>
            <person name="Perotto S."/>
            <person name="Kohler A."/>
            <person name="Nagy L.G."/>
            <person name="Floudas D."/>
            <person name="Copeland A."/>
            <person name="Barry K.W."/>
            <person name="Cichocki N."/>
            <person name="Veneault-Fourrey C."/>
            <person name="LaButti K."/>
            <person name="Lindquist E.A."/>
            <person name="Lipzen A."/>
            <person name="Lundell T."/>
            <person name="Morin E."/>
            <person name="Murat C."/>
            <person name="Sun H."/>
            <person name="Tunlid A."/>
            <person name="Henrissat B."/>
            <person name="Grigoriev I.V."/>
            <person name="Hibbett D.S."/>
            <person name="Martin F."/>
            <person name="Nordberg H.P."/>
            <person name="Cantor M.N."/>
            <person name="Hua S.X."/>
        </authorList>
    </citation>
    <scope>NUCLEOTIDE SEQUENCE [LARGE SCALE GENOMIC DNA]</scope>
    <source>
        <strain evidence="2 3">MUT 4182</strain>
    </source>
</reference>
<dbReference type="AlphaFoldDB" id="A0A0C3QSY5"/>
<dbReference type="OrthoDB" id="3246133at2759"/>
<dbReference type="EMBL" id="KN822956">
    <property type="protein sequence ID" value="KIO32186.1"/>
    <property type="molecule type" value="Genomic_DNA"/>
</dbReference>
<dbReference type="HOGENOM" id="CLU_2607770_0_0_1"/>
<organism evidence="2 3">
    <name type="scientific">Tulasnella calospora MUT 4182</name>
    <dbReference type="NCBI Taxonomy" id="1051891"/>
    <lineage>
        <taxon>Eukaryota</taxon>
        <taxon>Fungi</taxon>
        <taxon>Dikarya</taxon>
        <taxon>Basidiomycota</taxon>
        <taxon>Agaricomycotina</taxon>
        <taxon>Agaricomycetes</taxon>
        <taxon>Cantharellales</taxon>
        <taxon>Tulasnellaceae</taxon>
        <taxon>Tulasnella</taxon>
    </lineage>
</organism>
<reference evidence="3" key="2">
    <citation type="submission" date="2015-01" db="EMBL/GenBank/DDBJ databases">
        <title>Evolutionary Origins and Diversification of the Mycorrhizal Mutualists.</title>
        <authorList>
            <consortium name="DOE Joint Genome Institute"/>
            <consortium name="Mycorrhizal Genomics Consortium"/>
            <person name="Kohler A."/>
            <person name="Kuo A."/>
            <person name="Nagy L.G."/>
            <person name="Floudas D."/>
            <person name="Copeland A."/>
            <person name="Barry K.W."/>
            <person name="Cichocki N."/>
            <person name="Veneault-Fourrey C."/>
            <person name="LaButti K."/>
            <person name="Lindquist E.A."/>
            <person name="Lipzen A."/>
            <person name="Lundell T."/>
            <person name="Morin E."/>
            <person name="Murat C."/>
            <person name="Riley R."/>
            <person name="Ohm R."/>
            <person name="Sun H."/>
            <person name="Tunlid A."/>
            <person name="Henrissat B."/>
            <person name="Grigoriev I.V."/>
            <person name="Hibbett D.S."/>
            <person name="Martin F."/>
        </authorList>
    </citation>
    <scope>NUCLEOTIDE SEQUENCE [LARGE SCALE GENOMIC DNA]</scope>
    <source>
        <strain evidence="3">MUT 4182</strain>
    </source>
</reference>
<gene>
    <name evidence="2" type="ORF">M407DRAFT_111482</name>
</gene>
<keyword evidence="3" id="KW-1185">Reference proteome</keyword>
<accession>A0A0C3QSY5</accession>
<evidence type="ECO:0000313" key="2">
    <source>
        <dbReference type="EMBL" id="KIO32186.1"/>
    </source>
</evidence>